<evidence type="ECO:0000313" key="4">
    <source>
        <dbReference type="Proteomes" id="UP001164705"/>
    </source>
</evidence>
<evidence type="ECO:0000256" key="1">
    <source>
        <dbReference type="SAM" id="Phobius"/>
    </source>
</evidence>
<dbReference type="RefSeq" id="WP_267678062.1">
    <property type="nucleotide sequence ID" value="NZ_CP113088.1"/>
</dbReference>
<keyword evidence="1" id="KW-0812">Transmembrane</keyword>
<evidence type="ECO:0000259" key="2">
    <source>
        <dbReference type="Pfam" id="PF06724"/>
    </source>
</evidence>
<keyword evidence="1" id="KW-0472">Membrane</keyword>
<feature type="transmembrane region" description="Helical" evidence="1">
    <location>
        <begin position="53"/>
        <end position="74"/>
    </location>
</feature>
<dbReference type="KEGG" id="lnu:N7U66_08305"/>
<feature type="transmembrane region" description="Helical" evidence="1">
    <location>
        <begin position="128"/>
        <end position="150"/>
    </location>
</feature>
<dbReference type="EMBL" id="CP113088">
    <property type="protein sequence ID" value="WAC03478.1"/>
    <property type="molecule type" value="Genomic_DNA"/>
</dbReference>
<keyword evidence="1" id="KW-1133">Transmembrane helix</keyword>
<dbReference type="Pfam" id="PF06724">
    <property type="entry name" value="DUF1206"/>
    <property type="match status" value="1"/>
</dbReference>
<organism evidence="3 4">
    <name type="scientific">Lacinutrix neustonica</name>
    <dbReference type="NCBI Taxonomy" id="2980107"/>
    <lineage>
        <taxon>Bacteria</taxon>
        <taxon>Pseudomonadati</taxon>
        <taxon>Bacteroidota</taxon>
        <taxon>Flavobacteriia</taxon>
        <taxon>Flavobacteriales</taxon>
        <taxon>Flavobacteriaceae</taxon>
        <taxon>Lacinutrix</taxon>
    </lineage>
</organism>
<keyword evidence="4" id="KW-1185">Reference proteome</keyword>
<gene>
    <name evidence="3" type="ORF">N7U66_08305</name>
</gene>
<dbReference type="Proteomes" id="UP001164705">
    <property type="component" value="Chromosome"/>
</dbReference>
<name>A0A9E8MXH4_9FLAO</name>
<feature type="transmembrane region" description="Helical" evidence="1">
    <location>
        <begin position="20"/>
        <end position="41"/>
    </location>
</feature>
<feature type="transmembrane region" description="Helical" evidence="1">
    <location>
        <begin position="94"/>
        <end position="116"/>
    </location>
</feature>
<dbReference type="InterPro" id="IPR009597">
    <property type="entry name" value="DUF1206"/>
</dbReference>
<dbReference type="AlphaFoldDB" id="A0A9E8MXH4"/>
<proteinExistence type="predicted"/>
<accession>A0A9E8MXH4</accession>
<evidence type="ECO:0000313" key="3">
    <source>
        <dbReference type="EMBL" id="WAC03478.1"/>
    </source>
</evidence>
<protein>
    <submittedName>
        <fullName evidence="3">DUF1206 domain-containing protein</fullName>
    </submittedName>
</protein>
<reference evidence="3" key="1">
    <citation type="submission" date="2022-11" db="EMBL/GenBank/DDBJ databases">
        <title>Lacinutrix neustonica HL-RS19T sp. nov., isolated from the surface microlayer sample of brackish Lake Shihwa.</title>
        <authorList>
            <person name="Choi J.Y."/>
            <person name="Hwang C.Y."/>
        </authorList>
    </citation>
    <scope>NUCLEOTIDE SEQUENCE</scope>
    <source>
        <strain evidence="3">HL-RS19</strain>
    </source>
</reference>
<feature type="domain" description="DUF1206" evidence="2">
    <location>
        <begin position="11"/>
        <end position="77"/>
    </location>
</feature>
<sequence length="164" mass="17986">MSSKKELFSRFGIASKGVVYILLSILTLLSAINAGGAHYGSKDALEYLAKQNYSVVLLSIIALGLLGFVFWRFYQGLANPEQKENDIKGIITRVSYIASGIIYALLSVYAIQLILGSQTSASSKSSNASAYIIVTFYCGLLVFSSSLKAFMKYIRPTRKNIKMI</sequence>